<reference evidence="2 3" key="1">
    <citation type="journal article" date="2018" name="MBio">
        <title>Comparative Genomics Reveals the Core Gene Toolbox for the Fungus-Insect Symbiosis.</title>
        <authorList>
            <person name="Wang Y."/>
            <person name="Stata M."/>
            <person name="Wang W."/>
            <person name="Stajich J.E."/>
            <person name="White M.M."/>
            <person name="Moncalvo J.M."/>
        </authorList>
    </citation>
    <scope>NUCLEOTIDE SEQUENCE [LARGE SCALE GENOMIC DNA]</scope>
    <source>
        <strain evidence="2 3">SC-DP-2</strain>
    </source>
</reference>
<dbReference type="AlphaFoldDB" id="A0A2T9YHV5"/>
<comment type="caution">
    <text evidence="2">The sequence shown here is derived from an EMBL/GenBank/DDBJ whole genome shotgun (WGS) entry which is preliminary data.</text>
</comment>
<dbReference type="EMBL" id="MBFS01002832">
    <property type="protein sequence ID" value="PVU91917.1"/>
    <property type="molecule type" value="Genomic_DNA"/>
</dbReference>
<dbReference type="Proteomes" id="UP000245609">
    <property type="component" value="Unassembled WGS sequence"/>
</dbReference>
<feature type="compositionally biased region" description="Gly residues" evidence="1">
    <location>
        <begin position="253"/>
        <end position="266"/>
    </location>
</feature>
<protein>
    <submittedName>
        <fullName evidence="2">Uncharacterized protein</fullName>
    </submittedName>
</protein>
<evidence type="ECO:0000313" key="3">
    <source>
        <dbReference type="Proteomes" id="UP000245609"/>
    </source>
</evidence>
<feature type="non-terminal residue" evidence="2">
    <location>
        <position position="570"/>
    </location>
</feature>
<proteinExistence type="predicted"/>
<feature type="compositionally biased region" description="Polar residues" evidence="1">
    <location>
        <begin position="269"/>
        <end position="300"/>
    </location>
</feature>
<organism evidence="2 3">
    <name type="scientific">Smittium megazygosporum</name>
    <dbReference type="NCBI Taxonomy" id="133381"/>
    <lineage>
        <taxon>Eukaryota</taxon>
        <taxon>Fungi</taxon>
        <taxon>Fungi incertae sedis</taxon>
        <taxon>Zoopagomycota</taxon>
        <taxon>Kickxellomycotina</taxon>
        <taxon>Harpellomycetes</taxon>
        <taxon>Harpellales</taxon>
        <taxon>Legeriomycetaceae</taxon>
        <taxon>Smittium</taxon>
    </lineage>
</organism>
<dbReference type="OrthoDB" id="5588572at2759"/>
<name>A0A2T9YHV5_9FUNG</name>
<keyword evidence="3" id="KW-1185">Reference proteome</keyword>
<evidence type="ECO:0000256" key="1">
    <source>
        <dbReference type="SAM" id="MobiDB-lite"/>
    </source>
</evidence>
<gene>
    <name evidence="2" type="ORF">BB560_006092</name>
</gene>
<feature type="non-terminal residue" evidence="2">
    <location>
        <position position="1"/>
    </location>
</feature>
<sequence>QQVKTLSAALKQMEINNTSFQADEAPQERIYFNEGKSYKYGTWELNHEHHSWFDQCSIFITRHDCEQKLAPQSVTAIKTRYLIPAGGYFKSLEINKTIRPSQQAPKEDKQLAEAEQQILDLGRIAIHIEELARGLEGIQNPSEPEVNGFAQETTGSAQDLLRLAFNYSSKIKHTRRMAIATTSGYDRDTATSAPESGFAETQYLFHPEVLSRMEEHRSKSRNDKLLRIAISGKIPNGFQRPGNQSYQNIRGGYFRGGHGNRGGYRGGPNQYNQSYRPPSYTNNQQRQGPKQSTGQTSFTDHLTGLRDIRKSVSDDTWDDNGTKNFLSKIWNAENSPEIPREKIYGSRETHQGTPGGTYGSAREPIPSHLRSRQDYWSKHVKSTWADSILRNGYQIPLTQSPPPTPAREYHLAPVHSEAIGIMKKGAYKDPPTTGYDAYQRVCSQRRLQNGGCEVPEGLDPSIRLYIQAGCKVSLSPHSPPSIFLEDVPIYLSKHNIRIPMSSIWADNSTQNLLQDDEGCYRASQSNGNTSSVLHRRHCDTWEDRGGVPQTHSDYLKPPSESGILYKCREI</sequence>
<feature type="region of interest" description="Disordered" evidence="1">
    <location>
        <begin position="234"/>
        <end position="300"/>
    </location>
</feature>
<accession>A0A2T9YHV5</accession>
<evidence type="ECO:0000313" key="2">
    <source>
        <dbReference type="EMBL" id="PVU91917.1"/>
    </source>
</evidence>